<evidence type="ECO:0000256" key="1">
    <source>
        <dbReference type="ARBA" id="ARBA00022813"/>
    </source>
</evidence>
<keyword evidence="2" id="KW-0651">Protein splicing</keyword>
<organism evidence="4">
    <name type="scientific">viral metagenome</name>
    <dbReference type="NCBI Taxonomy" id="1070528"/>
    <lineage>
        <taxon>unclassified sequences</taxon>
        <taxon>metagenomes</taxon>
        <taxon>organismal metagenomes</taxon>
    </lineage>
</organism>
<dbReference type="Pfam" id="PF05204">
    <property type="entry name" value="Hom_end"/>
    <property type="match status" value="1"/>
</dbReference>
<dbReference type="Pfam" id="PF05203">
    <property type="entry name" value="Hom_end_hint"/>
    <property type="match status" value="1"/>
</dbReference>
<accession>A0A6C0C4S2</accession>
<dbReference type="EMBL" id="MN739339">
    <property type="protein sequence ID" value="QHS99332.1"/>
    <property type="molecule type" value="Genomic_DNA"/>
</dbReference>
<dbReference type="PROSITE" id="PS50819">
    <property type="entry name" value="INTEIN_ENDONUCLEASE"/>
    <property type="match status" value="1"/>
</dbReference>
<dbReference type="AlphaFoldDB" id="A0A6C0C4S2"/>
<dbReference type="GO" id="GO:0016539">
    <property type="term" value="P:intein-mediated protein splicing"/>
    <property type="evidence" value="ECO:0007669"/>
    <property type="project" value="InterPro"/>
</dbReference>
<dbReference type="InterPro" id="IPR004042">
    <property type="entry name" value="Intein_endonuc_central"/>
</dbReference>
<dbReference type="Gene3D" id="2.170.16.10">
    <property type="entry name" value="Hedgehog/Intein (Hint) domain"/>
    <property type="match status" value="1"/>
</dbReference>
<dbReference type="InterPro" id="IPR007868">
    <property type="entry name" value="Hom_end_hint"/>
</dbReference>
<dbReference type="InterPro" id="IPR027434">
    <property type="entry name" value="Homing_endonucl"/>
</dbReference>
<feature type="domain" description="DOD-type homing endonuclease" evidence="3">
    <location>
        <begin position="400"/>
        <end position="565"/>
    </location>
</feature>
<protein>
    <recommendedName>
        <fullName evidence="3">DOD-type homing endonuclease domain-containing protein</fullName>
    </recommendedName>
</protein>
<keyword evidence="1" id="KW-0068">Autocatalytic cleavage</keyword>
<dbReference type="GO" id="GO:0003677">
    <property type="term" value="F:DNA binding"/>
    <property type="evidence" value="ECO:0007669"/>
    <property type="project" value="InterPro"/>
</dbReference>
<dbReference type="GO" id="GO:0004519">
    <property type="term" value="F:endonuclease activity"/>
    <property type="evidence" value="ECO:0007669"/>
    <property type="project" value="InterPro"/>
</dbReference>
<evidence type="ECO:0000259" key="3">
    <source>
        <dbReference type="PROSITE" id="PS50819"/>
    </source>
</evidence>
<proteinExistence type="predicted"/>
<reference evidence="4" key="1">
    <citation type="journal article" date="2020" name="Nature">
        <title>Giant virus diversity and host interactions through global metagenomics.</title>
        <authorList>
            <person name="Schulz F."/>
            <person name="Roux S."/>
            <person name="Paez-Espino D."/>
            <person name="Jungbluth S."/>
            <person name="Walsh D.A."/>
            <person name="Denef V.J."/>
            <person name="McMahon K.D."/>
            <person name="Konstantinidis K.T."/>
            <person name="Eloe-Fadrosh E.A."/>
            <person name="Kyrpides N.C."/>
            <person name="Woyke T."/>
        </authorList>
    </citation>
    <scope>NUCLEOTIDE SEQUENCE</scope>
    <source>
        <strain evidence="4">GVMAG-M-3300020185-33</strain>
    </source>
</reference>
<dbReference type="InterPro" id="IPR006141">
    <property type="entry name" value="Intein_N"/>
</dbReference>
<dbReference type="InterPro" id="IPR007869">
    <property type="entry name" value="Homing_endonuc_PI-Sce"/>
</dbReference>
<dbReference type="SUPFAM" id="SSF51294">
    <property type="entry name" value="Hedgehog/intein (Hint) domain"/>
    <property type="match status" value="1"/>
</dbReference>
<dbReference type="Gene3D" id="3.10.28.10">
    <property type="entry name" value="Homing endonucleases"/>
    <property type="match status" value="1"/>
</dbReference>
<dbReference type="InterPro" id="IPR036844">
    <property type="entry name" value="Hint_dom_sf"/>
</dbReference>
<evidence type="ECO:0000256" key="2">
    <source>
        <dbReference type="ARBA" id="ARBA00023000"/>
    </source>
</evidence>
<evidence type="ECO:0000313" key="4">
    <source>
        <dbReference type="EMBL" id="QHS99332.1"/>
    </source>
</evidence>
<dbReference type="PROSITE" id="PS50817">
    <property type="entry name" value="INTEIN_N_TER"/>
    <property type="match status" value="1"/>
</dbReference>
<dbReference type="SUPFAM" id="SSF55608">
    <property type="entry name" value="Homing endonucleases"/>
    <property type="match status" value="1"/>
</dbReference>
<name>A0A6C0C4S2_9ZZZZ</name>
<sequence length="901" mass="102606">MSSETKQSSNCEVCMEEFTTSVRARISCPQCNLDVCRTCVRRYLLNTTQQAHCMGTNCKCTWNREFLVTNTLRSFVNGDYKTHRAKLLLEQEKARLPETMPAVENYLKIDSMKKTIVVDNAKMQNILAEYHKIKTKIDTDKQNIKRFQRGEIGKKEEKRVFKQKCGVEGCRGFLSSAWKCGLCATWTCPKCLDVLGKEKECGHECDPNNVESAKLIKKETRNCPSCAIPIFKIAGCFAKGTSVLLWNGKTKMVEDIKIGDKLVGTDGNIRIVKDTINGDDKLYTVNQTKGSSYTVNSKHTLLLKPTHYKKLFIHETHIKVFWFSRTHMAFKSKKLHYTTDNYDNILAQANQIIENIDESAVRITVDNYLKLSDSIKKRLYGFKSQNICWKPQTVELDPYILGSWLGDGYSDGSGISGNDTEVIQKWMEWALENNGEIVHSNPYRFSVRRKGTGYKRGAVGSETDCPVCVKTKFSLCETSVGYESAVKPCNSTCPLKDELKKYDLLHNKHIPESYLMNERSVRLRLLAGIVDTDGCLTNDGKRITIIQVNKLLSEQICTLASSLGFVVNMRIIKKIDVKVPNYDELKDYKDQCSINISGEHLSEIPTVISRKKCNDSKPNKDYFKTSIQVSFKEFGTYYGFMVDKDNEFILADFTSVKNCDQMWCTQCHIAFSWESGLRVNGVVHNPHFYQWQREGGGAAPIQTPGAQACGGLPGSWQFRRQLNKAITGDPYKGNNISESIMRLHNGCVHFQRFELNRLRIACQNASDNSNLRIKYLCKEITEEYLMQQLEKRDKMREKKMAQLQVYELIATIFLENLNDIQQIILSGNVSKDDLIKTCIGNLERCHKVRIYANKQIANISCVYSQSVGMLDYNFISKNIKCSNGVIIDEEFTTIPVPPSVK</sequence>